<accession>X1PKH4</accession>
<proteinExistence type="predicted"/>
<evidence type="ECO:0000313" key="1">
    <source>
        <dbReference type="EMBL" id="GAI56787.1"/>
    </source>
</evidence>
<comment type="caution">
    <text evidence="1">The sequence shown here is derived from an EMBL/GenBank/DDBJ whole genome shotgun (WGS) entry which is preliminary data.</text>
</comment>
<feature type="non-terminal residue" evidence="1">
    <location>
        <position position="78"/>
    </location>
</feature>
<sequence>MAEIKTKSFSKSKVSLDLPFLFTLQKESWERFWTEGLKELFSEISPIRDYTQKELELWFLDYKLDEPKYKTDFEAKQN</sequence>
<dbReference type="AlphaFoldDB" id="X1PKH4"/>
<reference evidence="1" key="1">
    <citation type="journal article" date="2014" name="Front. Microbiol.">
        <title>High frequency of phylogenetically diverse reductive dehalogenase-homologous genes in deep subseafloor sedimentary metagenomes.</title>
        <authorList>
            <person name="Kawai M."/>
            <person name="Futagami T."/>
            <person name="Toyoda A."/>
            <person name="Takaki Y."/>
            <person name="Nishi S."/>
            <person name="Hori S."/>
            <person name="Arai W."/>
            <person name="Tsubouchi T."/>
            <person name="Morono Y."/>
            <person name="Uchiyama I."/>
            <person name="Ito T."/>
            <person name="Fujiyama A."/>
            <person name="Inagaki F."/>
            <person name="Takami H."/>
        </authorList>
    </citation>
    <scope>NUCLEOTIDE SEQUENCE</scope>
    <source>
        <strain evidence="1">Expedition CK06-06</strain>
    </source>
</reference>
<protein>
    <submittedName>
        <fullName evidence="1">Uncharacterized protein</fullName>
    </submittedName>
</protein>
<dbReference type="EMBL" id="BARV01039398">
    <property type="protein sequence ID" value="GAI56787.1"/>
    <property type="molecule type" value="Genomic_DNA"/>
</dbReference>
<organism evidence="1">
    <name type="scientific">marine sediment metagenome</name>
    <dbReference type="NCBI Taxonomy" id="412755"/>
    <lineage>
        <taxon>unclassified sequences</taxon>
        <taxon>metagenomes</taxon>
        <taxon>ecological metagenomes</taxon>
    </lineage>
</organism>
<dbReference type="Gene3D" id="3.90.1100.10">
    <property type="match status" value="1"/>
</dbReference>
<name>X1PKH4_9ZZZZ</name>
<dbReference type="SUPFAM" id="SSF64484">
    <property type="entry name" value="beta and beta-prime subunits of DNA dependent RNA-polymerase"/>
    <property type="match status" value="1"/>
</dbReference>
<gene>
    <name evidence="1" type="ORF">S06H3_60401</name>
</gene>